<sequence>MKEKKLQLKKLMILIMIIEEMIFPPIRDRAPFVDPILISVQVHGRHVWKVLLDGGAACDIIYEHCFIKLRKETRERMRDIYKTLSGLSGEQVKPLGEISLLITLGEPPHHKSEKITFLIVRSDSPNNMLLGRTKIAGLGMIPSMMHSAVLYQSEVGPRVIMSKYQDVRRCELVKRVKETPLEGPLQVSECFNLEEKIIINSRYPEQTMTIGRQLLTKAKQELIKLLKDNAIVFAWQYSDMTGIPRTLKIRGTNFITEHKLNEDKKITPVQHVGT</sequence>
<dbReference type="Proteomes" id="UP001151760">
    <property type="component" value="Unassembled WGS sequence"/>
</dbReference>
<organism evidence="1 2">
    <name type="scientific">Tanacetum coccineum</name>
    <dbReference type="NCBI Taxonomy" id="301880"/>
    <lineage>
        <taxon>Eukaryota</taxon>
        <taxon>Viridiplantae</taxon>
        <taxon>Streptophyta</taxon>
        <taxon>Embryophyta</taxon>
        <taxon>Tracheophyta</taxon>
        <taxon>Spermatophyta</taxon>
        <taxon>Magnoliopsida</taxon>
        <taxon>eudicotyledons</taxon>
        <taxon>Gunneridae</taxon>
        <taxon>Pentapetalae</taxon>
        <taxon>asterids</taxon>
        <taxon>campanulids</taxon>
        <taxon>Asterales</taxon>
        <taxon>Asteraceae</taxon>
        <taxon>Asteroideae</taxon>
        <taxon>Anthemideae</taxon>
        <taxon>Anthemidinae</taxon>
        <taxon>Tanacetum</taxon>
    </lineage>
</organism>
<keyword evidence="2" id="KW-1185">Reference proteome</keyword>
<dbReference type="CDD" id="cd00303">
    <property type="entry name" value="retropepsin_like"/>
    <property type="match status" value="1"/>
</dbReference>
<accession>A0ABQ5GGR2</accession>
<dbReference type="GO" id="GO:0003964">
    <property type="term" value="F:RNA-directed DNA polymerase activity"/>
    <property type="evidence" value="ECO:0007669"/>
    <property type="project" value="UniProtKB-KW"/>
</dbReference>
<evidence type="ECO:0000313" key="2">
    <source>
        <dbReference type="Proteomes" id="UP001151760"/>
    </source>
</evidence>
<dbReference type="Gene3D" id="2.40.70.10">
    <property type="entry name" value="Acid Proteases"/>
    <property type="match status" value="1"/>
</dbReference>
<reference evidence="1" key="1">
    <citation type="journal article" date="2022" name="Int. J. Mol. Sci.">
        <title>Draft Genome of Tanacetum Coccineum: Genomic Comparison of Closely Related Tanacetum-Family Plants.</title>
        <authorList>
            <person name="Yamashiro T."/>
            <person name="Shiraishi A."/>
            <person name="Nakayama K."/>
            <person name="Satake H."/>
        </authorList>
    </citation>
    <scope>NUCLEOTIDE SEQUENCE</scope>
</reference>
<proteinExistence type="predicted"/>
<keyword evidence="1" id="KW-0695">RNA-directed DNA polymerase</keyword>
<reference evidence="1" key="2">
    <citation type="submission" date="2022-01" db="EMBL/GenBank/DDBJ databases">
        <authorList>
            <person name="Yamashiro T."/>
            <person name="Shiraishi A."/>
            <person name="Satake H."/>
            <person name="Nakayama K."/>
        </authorList>
    </citation>
    <scope>NUCLEOTIDE SEQUENCE</scope>
</reference>
<dbReference type="EMBL" id="BQNB010018429">
    <property type="protein sequence ID" value="GJT74299.1"/>
    <property type="molecule type" value="Genomic_DNA"/>
</dbReference>
<protein>
    <submittedName>
        <fullName evidence="1">Reverse transcriptase domain-containing protein</fullName>
    </submittedName>
</protein>
<keyword evidence="1" id="KW-0808">Transferase</keyword>
<dbReference type="PANTHER" id="PTHR33240:SF15">
    <property type="entry name" value="GAG-PRO-LIKE PROTEIN"/>
    <property type="match status" value="1"/>
</dbReference>
<evidence type="ECO:0000313" key="1">
    <source>
        <dbReference type="EMBL" id="GJT74299.1"/>
    </source>
</evidence>
<gene>
    <name evidence="1" type="ORF">Tco_1041024</name>
</gene>
<name>A0ABQ5GGR2_9ASTR</name>
<keyword evidence="1" id="KW-0548">Nucleotidyltransferase</keyword>
<dbReference type="PANTHER" id="PTHR33240">
    <property type="entry name" value="OS08G0508500 PROTEIN"/>
    <property type="match status" value="1"/>
</dbReference>
<dbReference type="InterPro" id="IPR021109">
    <property type="entry name" value="Peptidase_aspartic_dom_sf"/>
</dbReference>
<comment type="caution">
    <text evidence="1">The sequence shown here is derived from an EMBL/GenBank/DDBJ whole genome shotgun (WGS) entry which is preliminary data.</text>
</comment>